<dbReference type="AlphaFoldDB" id="A0A8H4QHP5"/>
<sequence length="240" mass="26725">MPPRTPEFLTPRAPSNSSVMDNVSRIRICGIQGSLRFASASRPNNAFLEYSGQYIEKIEKLNGPGPDSIATSSLVRSHHDEFASTSSQPLQSTQEEVFDSIASWLKSRAATGTKCSMSVSFVILTLFTVQIRNFAVGQLNAKNVKAFTEIVVRRTGIDWSESAVLFAIYPRTLLDKAQARTAAFIGITPNVDWSKSPSWASGVRFQVWAKNRSIWCRRRGRPKARAEQEVKALFVKCSLY</sequence>
<evidence type="ECO:0000313" key="1">
    <source>
        <dbReference type="EMBL" id="KAF4611153.1"/>
    </source>
</evidence>
<comment type="caution">
    <text evidence="1">The sequence shown here is derived from an EMBL/GenBank/DDBJ whole genome shotgun (WGS) entry which is preliminary data.</text>
</comment>
<reference evidence="1 2" key="1">
    <citation type="submission" date="2019-12" db="EMBL/GenBank/DDBJ databases">
        <authorList>
            <person name="Floudas D."/>
            <person name="Bentzer J."/>
            <person name="Ahren D."/>
            <person name="Johansson T."/>
            <person name="Persson P."/>
            <person name="Tunlid A."/>
        </authorList>
    </citation>
    <scope>NUCLEOTIDE SEQUENCE [LARGE SCALE GENOMIC DNA]</scope>
    <source>
        <strain evidence="1 2">CBS 102.39</strain>
    </source>
</reference>
<dbReference type="EMBL" id="JAACJL010000058">
    <property type="protein sequence ID" value="KAF4611153.1"/>
    <property type="molecule type" value="Genomic_DNA"/>
</dbReference>
<gene>
    <name evidence="1" type="ORF">D9613_006645</name>
</gene>
<dbReference type="Proteomes" id="UP000521872">
    <property type="component" value="Unassembled WGS sequence"/>
</dbReference>
<evidence type="ECO:0000313" key="2">
    <source>
        <dbReference type="Proteomes" id="UP000521872"/>
    </source>
</evidence>
<keyword evidence="2" id="KW-1185">Reference proteome</keyword>
<organism evidence="1 2">
    <name type="scientific">Agrocybe pediades</name>
    <dbReference type="NCBI Taxonomy" id="84607"/>
    <lineage>
        <taxon>Eukaryota</taxon>
        <taxon>Fungi</taxon>
        <taxon>Dikarya</taxon>
        <taxon>Basidiomycota</taxon>
        <taxon>Agaricomycotina</taxon>
        <taxon>Agaricomycetes</taxon>
        <taxon>Agaricomycetidae</taxon>
        <taxon>Agaricales</taxon>
        <taxon>Agaricineae</taxon>
        <taxon>Strophariaceae</taxon>
        <taxon>Agrocybe</taxon>
    </lineage>
</organism>
<protein>
    <submittedName>
        <fullName evidence="1">Uncharacterized protein</fullName>
    </submittedName>
</protein>
<proteinExistence type="predicted"/>
<accession>A0A8H4QHP5</accession>
<name>A0A8H4QHP5_9AGAR</name>